<evidence type="ECO:0000313" key="6">
    <source>
        <dbReference type="Proteomes" id="UP000281192"/>
    </source>
</evidence>
<reference evidence="3 6" key="2">
    <citation type="submission" date="2018-01" db="EMBL/GenBank/DDBJ databases">
        <title>Complete genome sequence of Caulobacter flavus RHGG3.</title>
        <authorList>
            <person name="Yang E."/>
        </authorList>
    </citation>
    <scope>NUCLEOTIDE SEQUENCE [LARGE SCALE GENOMIC DNA]</scope>
    <source>
        <strain evidence="3 6">RHGG3</strain>
    </source>
</reference>
<accession>A0A2N5D252</accession>
<dbReference type="AlphaFoldDB" id="A0A2N5D252"/>
<dbReference type="Pfam" id="PF10135">
    <property type="entry name" value="Rod-binding"/>
    <property type="match status" value="1"/>
</dbReference>
<evidence type="ECO:0000313" key="3">
    <source>
        <dbReference type="EMBL" id="AYV46746.1"/>
    </source>
</evidence>
<name>A0A2N5D252_9CAUL</name>
<dbReference type="KEGG" id="cfh:C1707_10965"/>
<protein>
    <submittedName>
        <fullName evidence="4">Chemotaxis protein chel</fullName>
    </submittedName>
</protein>
<feature type="region of interest" description="Disordered" evidence="1">
    <location>
        <begin position="1"/>
        <end position="28"/>
    </location>
</feature>
<feature type="compositionally biased region" description="Polar residues" evidence="1">
    <location>
        <begin position="1"/>
        <end position="10"/>
    </location>
</feature>
<evidence type="ECO:0000259" key="2">
    <source>
        <dbReference type="Pfam" id="PF10135"/>
    </source>
</evidence>
<dbReference type="OrthoDB" id="7862954at2"/>
<dbReference type="EMBL" id="CP026100">
    <property type="protein sequence ID" value="AYV46746.1"/>
    <property type="molecule type" value="Genomic_DNA"/>
</dbReference>
<dbReference type="Proteomes" id="UP000281192">
    <property type="component" value="Chromosome"/>
</dbReference>
<dbReference type="EMBL" id="PJRQ01000007">
    <property type="protein sequence ID" value="PLR20111.1"/>
    <property type="molecule type" value="Genomic_DNA"/>
</dbReference>
<reference evidence="4 5" key="1">
    <citation type="submission" date="2017-12" db="EMBL/GenBank/DDBJ databases">
        <title>The genome sequence of Caulobacter flavus CGMCC1 15093.</title>
        <authorList>
            <person name="Gao J."/>
            <person name="Mao X."/>
            <person name="Sun J."/>
        </authorList>
    </citation>
    <scope>NUCLEOTIDE SEQUENCE [LARGE SCALE GENOMIC DNA]</scope>
    <source>
        <strain evidence="4 5">CGMCC1 15093</strain>
    </source>
</reference>
<dbReference type="InterPro" id="IPR019301">
    <property type="entry name" value="Flagellar_prot_FlgJ_N"/>
</dbReference>
<dbReference type="Proteomes" id="UP000234483">
    <property type="component" value="Unassembled WGS sequence"/>
</dbReference>
<evidence type="ECO:0000256" key="1">
    <source>
        <dbReference type="SAM" id="MobiDB-lite"/>
    </source>
</evidence>
<proteinExistence type="predicted"/>
<evidence type="ECO:0000313" key="4">
    <source>
        <dbReference type="EMBL" id="PLR20111.1"/>
    </source>
</evidence>
<dbReference type="RefSeq" id="WP_101711506.1">
    <property type="nucleotide sequence ID" value="NZ_CP026100.1"/>
</dbReference>
<feature type="domain" description="Flagellar protein FlgJ N-terminal" evidence="2">
    <location>
        <begin position="51"/>
        <end position="98"/>
    </location>
</feature>
<keyword evidence="6" id="KW-1185">Reference proteome</keyword>
<organism evidence="4 5">
    <name type="scientific">Caulobacter flavus</name>
    <dbReference type="NCBI Taxonomy" id="1679497"/>
    <lineage>
        <taxon>Bacteria</taxon>
        <taxon>Pseudomonadati</taxon>
        <taxon>Pseudomonadota</taxon>
        <taxon>Alphaproteobacteria</taxon>
        <taxon>Caulobacterales</taxon>
        <taxon>Caulobacteraceae</taxon>
        <taxon>Caulobacter</taxon>
    </lineage>
</organism>
<gene>
    <name evidence="3" type="ORF">C1707_10965</name>
    <name evidence="4" type="ORF">CFHF_02805</name>
</gene>
<evidence type="ECO:0000313" key="5">
    <source>
        <dbReference type="Proteomes" id="UP000234483"/>
    </source>
</evidence>
<sequence length="111" mass="11687">MSTFALTSPPITGLTASSPPPASSAAELLKRGKIKETAQKFEASFLSVMMQSMFEGVKTPEPFGGGQGEEMFKSLLTDAMAKEVTKSGGVGVAATVQREMLKMQGLQEVAQ</sequence>